<organism evidence="3 4">
    <name type="scientific">Nocardia speluncae</name>
    <dbReference type="NCBI Taxonomy" id="419477"/>
    <lineage>
        <taxon>Bacteria</taxon>
        <taxon>Bacillati</taxon>
        <taxon>Actinomycetota</taxon>
        <taxon>Actinomycetes</taxon>
        <taxon>Mycobacteriales</taxon>
        <taxon>Nocardiaceae</taxon>
        <taxon>Nocardia</taxon>
    </lineage>
</organism>
<dbReference type="RefSeq" id="WP_068042200.1">
    <property type="nucleotide sequence ID" value="NZ_JAAXOO010000005.1"/>
</dbReference>
<feature type="signal peptide" evidence="2">
    <location>
        <begin position="1"/>
        <end position="36"/>
    </location>
</feature>
<evidence type="ECO:0000256" key="2">
    <source>
        <dbReference type="SAM" id="SignalP"/>
    </source>
</evidence>
<keyword evidence="2" id="KW-0732">Signal</keyword>
<feature type="region of interest" description="Disordered" evidence="1">
    <location>
        <begin position="44"/>
        <end position="70"/>
    </location>
</feature>
<gene>
    <name evidence="3" type="ORF">HGA13_20320</name>
</gene>
<reference evidence="3 4" key="1">
    <citation type="submission" date="2020-04" db="EMBL/GenBank/DDBJ databases">
        <title>MicrobeNet Type strains.</title>
        <authorList>
            <person name="Nicholson A.C."/>
        </authorList>
    </citation>
    <scope>NUCLEOTIDE SEQUENCE [LARGE SCALE GENOMIC DNA]</scope>
    <source>
        <strain evidence="3 4">DSM 45078</strain>
    </source>
</reference>
<feature type="chain" id="PRO_5032312388" evidence="2">
    <location>
        <begin position="37"/>
        <end position="184"/>
    </location>
</feature>
<comment type="caution">
    <text evidence="3">The sequence shown here is derived from an EMBL/GenBank/DDBJ whole genome shotgun (WGS) entry which is preliminary data.</text>
</comment>
<accession>A0A846XL62</accession>
<proteinExistence type="predicted"/>
<dbReference type="Proteomes" id="UP000565715">
    <property type="component" value="Unassembled WGS sequence"/>
</dbReference>
<keyword evidence="4" id="KW-1185">Reference proteome</keyword>
<dbReference type="AlphaFoldDB" id="A0A846XL62"/>
<evidence type="ECO:0000256" key="1">
    <source>
        <dbReference type="SAM" id="MobiDB-lite"/>
    </source>
</evidence>
<evidence type="ECO:0000313" key="4">
    <source>
        <dbReference type="Proteomes" id="UP000565715"/>
    </source>
</evidence>
<sequence length="184" mass="19548">MNRTPEQRIRRIAARIAAIAVLALAPLTVAAGNALADPVTAAAISDSDDSSGFGNDDSHTGNYGVDDDSFGWDDNGQYGYRGHNQHNYDGWNDQFNTGHTNRGDQDSYAGYDGNRGSDYDAPTDWDGDNYSNSTPNQTWNVPNPHIPPAPPALLPTPPVQLPALPHLPLPLVGLPGLPGTGSAF</sequence>
<dbReference type="EMBL" id="JAAXOO010000005">
    <property type="protein sequence ID" value="NKY35396.1"/>
    <property type="molecule type" value="Genomic_DNA"/>
</dbReference>
<evidence type="ECO:0000313" key="3">
    <source>
        <dbReference type="EMBL" id="NKY35396.1"/>
    </source>
</evidence>
<name>A0A846XL62_9NOCA</name>
<protein>
    <submittedName>
        <fullName evidence="3">Uncharacterized protein</fullName>
    </submittedName>
</protein>
<feature type="region of interest" description="Disordered" evidence="1">
    <location>
        <begin position="91"/>
        <end position="125"/>
    </location>
</feature>